<dbReference type="Pfam" id="PF05944">
    <property type="entry name" value="Phage_term_smal"/>
    <property type="match status" value="1"/>
</dbReference>
<evidence type="ECO:0000313" key="1">
    <source>
        <dbReference type="EMBL" id="RAS16066.1"/>
    </source>
</evidence>
<dbReference type="RefSeq" id="WP_111935873.1">
    <property type="nucleotide sequence ID" value="NZ_CADFFP010000048.1"/>
</dbReference>
<name>A0A329BA96_9BURK</name>
<dbReference type="AlphaFoldDB" id="A0A329BA96"/>
<dbReference type="GO" id="GO:0003677">
    <property type="term" value="F:DNA binding"/>
    <property type="evidence" value="ECO:0007669"/>
    <property type="project" value="InterPro"/>
</dbReference>
<dbReference type="Proteomes" id="UP000248918">
    <property type="component" value="Unassembled WGS sequence"/>
</dbReference>
<dbReference type="InterPro" id="IPR010270">
    <property type="entry name" value="Phage_P2_GpM"/>
</dbReference>
<gene>
    <name evidence="1" type="ORF">BX591_15123</name>
</gene>
<organism evidence="1 2">
    <name type="scientific">Paraburkholderia bryophila</name>
    <dbReference type="NCBI Taxonomy" id="420952"/>
    <lineage>
        <taxon>Bacteria</taxon>
        <taxon>Pseudomonadati</taxon>
        <taxon>Pseudomonadota</taxon>
        <taxon>Betaproteobacteria</taxon>
        <taxon>Burkholderiales</taxon>
        <taxon>Burkholderiaceae</taxon>
        <taxon>Paraburkholderia</taxon>
    </lineage>
</organism>
<protein>
    <submittedName>
        <fullName evidence="1">Small terminase subunit</fullName>
    </submittedName>
</protein>
<proteinExistence type="predicted"/>
<dbReference type="GO" id="GO:0004519">
    <property type="term" value="F:endonuclease activity"/>
    <property type="evidence" value="ECO:0007669"/>
    <property type="project" value="InterPro"/>
</dbReference>
<sequence>MTTSPAKRHIERVRAAKAAASVAPGQSLRGASHYELMLVKLDTDKRRLKSIQSVARKIEVKREVLPEYDAYVKGALEGGRGGQDDVLMTLMIWRVDAGDYAGALDIARYALHHRLTLPDQYERSTAAAIAEEFADAALSAVKTGAPVDGAQLVEIEQLTASTDMHDQIRAKLHKAIGLAYAPADVLAGGPAIGIDRGWTEFALKNLRLALQYDAAAGVKTNIARLEKALSDAGGPKADRK</sequence>
<dbReference type="EMBL" id="QLTK01000051">
    <property type="protein sequence ID" value="RAS16066.1"/>
    <property type="molecule type" value="Genomic_DNA"/>
</dbReference>
<comment type="caution">
    <text evidence="1">The sequence shown here is derived from an EMBL/GenBank/DDBJ whole genome shotgun (WGS) entry which is preliminary data.</text>
</comment>
<reference evidence="1 2" key="1">
    <citation type="submission" date="2018-06" db="EMBL/GenBank/DDBJ databases">
        <title>Genomic Encyclopedia of Type Strains, Phase III (KMG-III): the genomes of soil and plant-associated and newly described type strains.</title>
        <authorList>
            <person name="Whitman W."/>
        </authorList>
    </citation>
    <scope>NUCLEOTIDE SEQUENCE [LARGE SCALE GENOMIC DNA]</scope>
    <source>
        <strain evidence="1 2">LMG 23644</strain>
    </source>
</reference>
<evidence type="ECO:0000313" key="2">
    <source>
        <dbReference type="Proteomes" id="UP000248918"/>
    </source>
</evidence>
<dbReference type="OrthoDB" id="8562788at2"/>
<accession>A0A329BA96</accession>